<evidence type="ECO:0008006" key="3">
    <source>
        <dbReference type="Google" id="ProtNLM"/>
    </source>
</evidence>
<protein>
    <recommendedName>
        <fullName evidence="3">Metal-binding protein</fullName>
    </recommendedName>
</protein>
<name>A0A7D9D279_9GAMM</name>
<proteinExistence type="predicted"/>
<feature type="signal peptide" evidence="1">
    <location>
        <begin position="1"/>
        <end position="19"/>
    </location>
</feature>
<keyword evidence="1" id="KW-0732">Signal</keyword>
<evidence type="ECO:0000313" key="2">
    <source>
        <dbReference type="EMBL" id="VUX56051.1"/>
    </source>
</evidence>
<accession>A0A7D9D279</accession>
<gene>
    <name evidence="2" type="ORF">JTBM06_V1_250011</name>
</gene>
<sequence>MSRFFPLLFVFFVTSLAWSDDLVDGESVDSSHVVMHKNPGCGCCDLWAEHLRSYGFTVESIEDSGILGFKADRNIPGPLMSCHTAVIDGYFVEGHVPANDILKLLREKPEQVTGIAVPGMPLGSPGMEHPRPQNFNTIAILTDGTAYVFKSHLAGEDYSAK</sequence>
<dbReference type="InterPro" id="IPR007332">
    <property type="entry name" value="DUF411"/>
</dbReference>
<dbReference type="AlphaFoldDB" id="A0A7D9D279"/>
<reference evidence="2" key="1">
    <citation type="submission" date="2019-07" db="EMBL/GenBank/DDBJ databases">
        <authorList>
            <person name="Weber M."/>
            <person name="Kostadinov I."/>
            <person name="Kostadinov D I."/>
        </authorList>
    </citation>
    <scope>NUCLEOTIDE SEQUENCE</scope>
    <source>
        <strain evidence="2">Gfbio:sag-sample-m06:053724c1-46a9-4a36-b237-ea2bf867836b</strain>
    </source>
</reference>
<dbReference type="Pfam" id="PF04214">
    <property type="entry name" value="DUF411"/>
    <property type="match status" value="1"/>
</dbReference>
<dbReference type="EMBL" id="LR633967">
    <property type="protein sequence ID" value="VUX56051.1"/>
    <property type="molecule type" value="Genomic_DNA"/>
</dbReference>
<feature type="chain" id="PRO_5028155473" description="Metal-binding protein" evidence="1">
    <location>
        <begin position="20"/>
        <end position="161"/>
    </location>
</feature>
<evidence type="ECO:0000256" key="1">
    <source>
        <dbReference type="SAM" id="SignalP"/>
    </source>
</evidence>
<organism evidence="2">
    <name type="scientific">uncultured Woeseiaceae bacterium</name>
    <dbReference type="NCBI Taxonomy" id="1983305"/>
    <lineage>
        <taxon>Bacteria</taxon>
        <taxon>Pseudomonadati</taxon>
        <taxon>Pseudomonadota</taxon>
        <taxon>Gammaproteobacteria</taxon>
        <taxon>Woeseiales</taxon>
        <taxon>Woeseiaceae</taxon>
        <taxon>environmental samples</taxon>
    </lineage>
</organism>